<proteinExistence type="predicted"/>
<organism evidence="17 18">
    <name type="scientific">Plasmodium falciparum Vietnam Oak-Knoll</name>
    <name type="common">FVO</name>
    <dbReference type="NCBI Taxonomy" id="1036723"/>
    <lineage>
        <taxon>Eukaryota</taxon>
        <taxon>Sar</taxon>
        <taxon>Alveolata</taxon>
        <taxon>Apicomplexa</taxon>
        <taxon>Aconoidasida</taxon>
        <taxon>Haemosporida</taxon>
        <taxon>Plasmodiidae</taxon>
        <taxon>Plasmodium</taxon>
        <taxon>Plasmodium (Laverania)</taxon>
    </lineage>
</organism>
<feature type="region of interest" description="Disordered" evidence="15">
    <location>
        <begin position="129"/>
        <end position="159"/>
    </location>
</feature>
<evidence type="ECO:0000256" key="11">
    <source>
        <dbReference type="ARBA" id="ARBA00022840"/>
    </source>
</evidence>
<comment type="catalytic activity">
    <reaction evidence="1">
        <text>S-ubiquitinyl-[E2 ubiquitin-conjugating enzyme]-L-cysteine + [acceptor protein]-L-lysine = [E2 ubiquitin-conjugating enzyme]-L-cysteine + N(6)-ubiquitinyl-[acceptor protein]-L-lysine.</text>
        <dbReference type="EC" id="2.3.2.27"/>
    </reaction>
</comment>
<dbReference type="GO" id="GO:0008270">
    <property type="term" value="F:zinc ion binding"/>
    <property type="evidence" value="ECO:0007669"/>
    <property type="project" value="UniProtKB-KW"/>
</dbReference>
<keyword evidence="8 14" id="KW-0863">Zinc-finger</keyword>
<keyword evidence="9" id="KW-0833">Ubl conjugation pathway</keyword>
<dbReference type="SUPFAM" id="SSF54585">
    <property type="entry name" value="Cdc48 domain 2-like"/>
    <property type="match status" value="1"/>
</dbReference>
<dbReference type="InterPro" id="IPR029067">
    <property type="entry name" value="CDC48_domain_2-like_sf"/>
</dbReference>
<keyword evidence="13" id="KW-0472">Membrane</keyword>
<reference evidence="17 18" key="1">
    <citation type="submission" date="2013-02" db="EMBL/GenBank/DDBJ databases">
        <title>The Genome Annotation of Plasmodium falciparum Vietnam Oak-Knoll (FVO).</title>
        <authorList>
            <consortium name="The Broad Institute Genome Sequencing Platform"/>
            <consortium name="The Broad Institute Genome Sequencing Center for Infectious Disease"/>
            <person name="Neafsey D."/>
            <person name="Hoffman S."/>
            <person name="Volkman S."/>
            <person name="Rosenthal P."/>
            <person name="Walker B."/>
            <person name="Young S.K."/>
            <person name="Zeng Q."/>
            <person name="Gargeya S."/>
            <person name="Fitzgerald M."/>
            <person name="Haas B."/>
            <person name="Abouelleil A."/>
            <person name="Allen A.W."/>
            <person name="Alvarado L."/>
            <person name="Arachchi H.M."/>
            <person name="Berlin A.M."/>
            <person name="Chapman S.B."/>
            <person name="Gainer-Dewar J."/>
            <person name="Goldberg J."/>
            <person name="Griggs A."/>
            <person name="Gujja S."/>
            <person name="Hansen M."/>
            <person name="Howarth C."/>
            <person name="Imamovic A."/>
            <person name="Ireland A."/>
            <person name="Larimer J."/>
            <person name="McCowan C."/>
            <person name="Murphy C."/>
            <person name="Pearson M."/>
            <person name="Poon T.W."/>
            <person name="Priest M."/>
            <person name="Roberts A."/>
            <person name="Saif S."/>
            <person name="Shea T."/>
            <person name="Sisk P."/>
            <person name="Sykes S."/>
            <person name="Wortman J."/>
            <person name="Nusbaum C."/>
            <person name="Birren B."/>
        </authorList>
    </citation>
    <scope>NUCLEOTIDE SEQUENCE [LARGE SCALE GENOMIC DNA]</scope>
    <source>
        <strain evidence="18">Vietnam Oak-Knoll (FVO)</strain>
    </source>
</reference>
<evidence type="ECO:0000256" key="9">
    <source>
        <dbReference type="ARBA" id="ARBA00022786"/>
    </source>
</evidence>
<dbReference type="GO" id="GO:0016020">
    <property type="term" value="C:membrane"/>
    <property type="evidence" value="ECO:0007669"/>
    <property type="project" value="UniProtKB-SubCell"/>
</dbReference>
<dbReference type="InterPro" id="IPR013083">
    <property type="entry name" value="Znf_RING/FYVE/PHD"/>
</dbReference>
<dbReference type="Gene3D" id="3.10.330.10">
    <property type="match status" value="1"/>
</dbReference>
<dbReference type="SMART" id="SM00184">
    <property type="entry name" value="RING"/>
    <property type="match status" value="1"/>
</dbReference>
<dbReference type="EC" id="2.3.2.27" evidence="3"/>
<evidence type="ECO:0000256" key="7">
    <source>
        <dbReference type="ARBA" id="ARBA00022741"/>
    </source>
</evidence>
<evidence type="ECO:0000256" key="5">
    <source>
        <dbReference type="ARBA" id="ARBA00022692"/>
    </source>
</evidence>
<keyword evidence="11" id="KW-0067">ATP-binding</keyword>
<dbReference type="Proteomes" id="UP000030690">
    <property type="component" value="Unassembled WGS sequence"/>
</dbReference>
<evidence type="ECO:0000256" key="6">
    <source>
        <dbReference type="ARBA" id="ARBA00022723"/>
    </source>
</evidence>
<evidence type="ECO:0000256" key="2">
    <source>
        <dbReference type="ARBA" id="ARBA00004141"/>
    </source>
</evidence>
<dbReference type="AlphaFoldDB" id="A0A024V608"/>
<dbReference type="PANTHER" id="PTHR45977:SF4">
    <property type="entry name" value="RING-TYPE DOMAIN-CONTAINING PROTEIN"/>
    <property type="match status" value="1"/>
</dbReference>
<evidence type="ECO:0000256" key="10">
    <source>
        <dbReference type="ARBA" id="ARBA00022833"/>
    </source>
</evidence>
<name>A0A024V608_PLAFA</name>
<protein>
    <recommendedName>
        <fullName evidence="3">RING-type E3 ubiquitin transferase</fullName>
        <ecNumber evidence="3">2.3.2.27</ecNumber>
    </recommendedName>
</protein>
<sequence length="646" mass="77059">MNSYRSSTSKHINFINNVNLKRRKQVIEKKNILEKVHILPIKKNVYNFTKLYQKLNSLINEECILYEGFIININEHDMKEKEHEINNKINNCITNEECVNYKNYNTSNVNNINDDEKETHDYNIDIEQTNTDNTHDKKETIKTKNRDNHNISNNEKQKPTFEYKNNFHNNTDYIIINCVPSTGILSHDTLIYTDGKYVDNLRKIHILIIKDKNYKKYEKKCQKYFGSIKKYLLKKSNQIFHEAFSFVSYSLDCFSYKLSTKDGTEKKDSDDQLTNIDSSDDVANINSCAQVDKCNKYDQVDKCNNYDQLAKYTNYDEVANINNYREVKKNKKENVAVDKILMNYLKQYFRKNQNKLYYSGKLFLINNFTFLTLKIDSDVNVGFIDKNTEIILSVDTYEQYKNVHIVPMYDTLPTTYNYDLFMDYVKPYIERHYLNVYSIHDTFFYKGVQFKIMGIDPVNIKYGKGRISCNTFIYTEGCIKPTFFDVISKESINYIRSLPFEYKPYAILNILQHLDSDSLLRLFPSSNINIRENHKKEEKLLEQLTKHKYIFNKNFKNNYTKNSLENNDSKNKENYHHINRKRELHTTTSTLKSNLINEQCAVCFEYFQDYDKCIKLTCLHTYHWKCVKNWFKFNLTCPCCRYKLNF</sequence>
<feature type="domain" description="RING-type" evidence="16">
    <location>
        <begin position="600"/>
        <end position="641"/>
    </location>
</feature>
<dbReference type="SUPFAM" id="SSF57850">
    <property type="entry name" value="RING/U-box"/>
    <property type="match status" value="1"/>
</dbReference>
<dbReference type="Pfam" id="PF13639">
    <property type="entry name" value="zf-RING_2"/>
    <property type="match status" value="1"/>
</dbReference>
<feature type="compositionally biased region" description="Basic and acidic residues" evidence="15">
    <location>
        <begin position="133"/>
        <end position="159"/>
    </location>
</feature>
<dbReference type="OrthoDB" id="8062037at2759"/>
<accession>A0A024V608</accession>
<evidence type="ECO:0000313" key="17">
    <source>
        <dbReference type="EMBL" id="ETW18236.1"/>
    </source>
</evidence>
<dbReference type="GO" id="GO:0006511">
    <property type="term" value="P:ubiquitin-dependent protein catabolic process"/>
    <property type="evidence" value="ECO:0007669"/>
    <property type="project" value="TreeGrafter"/>
</dbReference>
<reference evidence="17 18" key="2">
    <citation type="submission" date="2013-02" db="EMBL/GenBank/DDBJ databases">
        <title>The Genome Sequence of Plasmodium falciparum Vietnam Oak-Knoll (FVO).</title>
        <authorList>
            <consortium name="The Broad Institute Genome Sequencing Platform"/>
            <consortium name="The Broad Institute Genome Sequencing Center for Infectious Disease"/>
            <person name="Neafsey D."/>
            <person name="Cheeseman I."/>
            <person name="Volkman S."/>
            <person name="Adams J."/>
            <person name="Walker B."/>
            <person name="Young S.K."/>
            <person name="Zeng Q."/>
            <person name="Gargeya S."/>
            <person name="Fitzgerald M."/>
            <person name="Haas B."/>
            <person name="Abouelleil A."/>
            <person name="Alvarado L."/>
            <person name="Arachchi H.M."/>
            <person name="Berlin A.M."/>
            <person name="Chapman S.B."/>
            <person name="Dewar J."/>
            <person name="Goldberg J."/>
            <person name="Griggs A."/>
            <person name="Gujja S."/>
            <person name="Hansen M."/>
            <person name="Howarth C."/>
            <person name="Imamovic A."/>
            <person name="Larimer J."/>
            <person name="McCowan C."/>
            <person name="Murphy C."/>
            <person name="Neiman D."/>
            <person name="Pearson M."/>
            <person name="Priest M."/>
            <person name="Roberts A."/>
            <person name="Saif S."/>
            <person name="Shea T."/>
            <person name="Sisk P."/>
            <person name="Sykes S."/>
            <person name="Wortman J."/>
            <person name="Nusbaum C."/>
            <person name="Birren B."/>
        </authorList>
    </citation>
    <scope>NUCLEOTIDE SEQUENCE [LARGE SCALE GENOMIC DNA]</scope>
    <source>
        <strain evidence="18">Vietnam Oak-Knoll (FVO)</strain>
    </source>
</reference>
<evidence type="ECO:0000256" key="13">
    <source>
        <dbReference type="ARBA" id="ARBA00023136"/>
    </source>
</evidence>
<dbReference type="GO" id="GO:0005524">
    <property type="term" value="F:ATP binding"/>
    <property type="evidence" value="ECO:0007669"/>
    <property type="project" value="UniProtKB-KW"/>
</dbReference>
<keyword evidence="12" id="KW-1133">Transmembrane helix</keyword>
<dbReference type="PROSITE" id="PS50089">
    <property type="entry name" value="ZF_RING_2"/>
    <property type="match status" value="1"/>
</dbReference>
<keyword evidence="4" id="KW-0808">Transferase</keyword>
<dbReference type="GO" id="GO:0061630">
    <property type="term" value="F:ubiquitin protein ligase activity"/>
    <property type="evidence" value="ECO:0007669"/>
    <property type="project" value="UniProtKB-EC"/>
</dbReference>
<dbReference type="Gene3D" id="3.30.40.10">
    <property type="entry name" value="Zinc/RING finger domain, C3HC4 (zinc finger)"/>
    <property type="match status" value="1"/>
</dbReference>
<keyword evidence="7" id="KW-0547">Nucleotide-binding</keyword>
<gene>
    <name evidence="17" type="ORF">PFFVO_02752</name>
</gene>
<evidence type="ECO:0000256" key="8">
    <source>
        <dbReference type="ARBA" id="ARBA00022771"/>
    </source>
</evidence>
<keyword evidence="10" id="KW-0862">Zinc</keyword>
<dbReference type="EMBL" id="KI925079">
    <property type="protein sequence ID" value="ETW18236.1"/>
    <property type="molecule type" value="Genomic_DNA"/>
</dbReference>
<evidence type="ECO:0000256" key="12">
    <source>
        <dbReference type="ARBA" id="ARBA00022989"/>
    </source>
</evidence>
<comment type="subcellular location">
    <subcellularLocation>
        <location evidence="2">Membrane</location>
        <topology evidence="2">Multi-pass membrane protein</topology>
    </subcellularLocation>
</comment>
<dbReference type="CDD" id="cd16454">
    <property type="entry name" value="RING-H2_PA-TM-RING"/>
    <property type="match status" value="1"/>
</dbReference>
<evidence type="ECO:0000256" key="3">
    <source>
        <dbReference type="ARBA" id="ARBA00012483"/>
    </source>
</evidence>
<evidence type="ECO:0000259" key="16">
    <source>
        <dbReference type="PROSITE" id="PS50089"/>
    </source>
</evidence>
<dbReference type="InterPro" id="IPR001841">
    <property type="entry name" value="Znf_RING"/>
</dbReference>
<evidence type="ECO:0000256" key="14">
    <source>
        <dbReference type="PROSITE-ProRule" id="PRU00175"/>
    </source>
</evidence>
<evidence type="ECO:0000256" key="1">
    <source>
        <dbReference type="ARBA" id="ARBA00000900"/>
    </source>
</evidence>
<keyword evidence="5" id="KW-0812">Transmembrane</keyword>
<dbReference type="GO" id="GO:0016567">
    <property type="term" value="P:protein ubiquitination"/>
    <property type="evidence" value="ECO:0007669"/>
    <property type="project" value="TreeGrafter"/>
</dbReference>
<evidence type="ECO:0000313" key="18">
    <source>
        <dbReference type="Proteomes" id="UP000030690"/>
    </source>
</evidence>
<evidence type="ECO:0000256" key="15">
    <source>
        <dbReference type="SAM" id="MobiDB-lite"/>
    </source>
</evidence>
<dbReference type="PANTHER" id="PTHR45977">
    <property type="entry name" value="TARGET OF ERK KINASE MPK-1"/>
    <property type="match status" value="1"/>
</dbReference>
<evidence type="ECO:0000256" key="4">
    <source>
        <dbReference type="ARBA" id="ARBA00022679"/>
    </source>
</evidence>
<keyword evidence="6" id="KW-0479">Metal-binding</keyword>